<keyword evidence="2" id="KW-1185">Reference proteome</keyword>
<comment type="caution">
    <text evidence="1">The sequence shown here is derived from an EMBL/GenBank/DDBJ whole genome shotgun (WGS) entry which is preliminary data.</text>
</comment>
<evidence type="ECO:0008006" key="3">
    <source>
        <dbReference type="Google" id="ProtNLM"/>
    </source>
</evidence>
<gene>
    <name evidence="1" type="ORF">Goarm_021839</name>
</gene>
<evidence type="ECO:0000313" key="1">
    <source>
        <dbReference type="EMBL" id="MBA0825238.1"/>
    </source>
</evidence>
<sequence length="137" mass="16062">KHRSLLSHNAELWVILHSLELAWEQGINQRIKELLWRSWVVKVQYTPRLNNKAADFMANMSRTAPLGLIVFVEPLILVIADEIDMFDRAEASNFHLDLYSFTFFLNDIFETVKATLVWFEIRVVVVEYKASFRGNSF</sequence>
<dbReference type="AlphaFoldDB" id="A0A7J9ITX6"/>
<accession>A0A7J9ITX6</accession>
<reference evidence="1 2" key="1">
    <citation type="journal article" date="2019" name="Genome Biol. Evol.">
        <title>Insights into the evolution of the New World diploid cottons (Gossypium, subgenus Houzingenia) based on genome sequencing.</title>
        <authorList>
            <person name="Grover C.E."/>
            <person name="Arick M.A. 2nd"/>
            <person name="Thrash A."/>
            <person name="Conover J.L."/>
            <person name="Sanders W.S."/>
            <person name="Peterson D.G."/>
            <person name="Frelichowski J.E."/>
            <person name="Scheffler J.A."/>
            <person name="Scheffler B.E."/>
            <person name="Wendel J.F."/>
        </authorList>
    </citation>
    <scope>NUCLEOTIDE SEQUENCE [LARGE SCALE GENOMIC DNA]</scope>
    <source>
        <strain evidence="1">6</strain>
        <tissue evidence="1">Leaf</tissue>
    </source>
</reference>
<protein>
    <recommendedName>
        <fullName evidence="3">RNase H type-1 domain-containing protein</fullName>
    </recommendedName>
</protein>
<feature type="non-terminal residue" evidence="1">
    <location>
        <position position="137"/>
    </location>
</feature>
<proteinExistence type="predicted"/>
<dbReference type="EMBL" id="JABFAE010000003">
    <property type="protein sequence ID" value="MBA0825238.1"/>
    <property type="molecule type" value="Genomic_DNA"/>
</dbReference>
<name>A0A7J9ITX6_9ROSI</name>
<organism evidence="1 2">
    <name type="scientific">Gossypium armourianum</name>
    <dbReference type="NCBI Taxonomy" id="34283"/>
    <lineage>
        <taxon>Eukaryota</taxon>
        <taxon>Viridiplantae</taxon>
        <taxon>Streptophyta</taxon>
        <taxon>Embryophyta</taxon>
        <taxon>Tracheophyta</taxon>
        <taxon>Spermatophyta</taxon>
        <taxon>Magnoliopsida</taxon>
        <taxon>eudicotyledons</taxon>
        <taxon>Gunneridae</taxon>
        <taxon>Pentapetalae</taxon>
        <taxon>rosids</taxon>
        <taxon>malvids</taxon>
        <taxon>Malvales</taxon>
        <taxon>Malvaceae</taxon>
        <taxon>Malvoideae</taxon>
        <taxon>Gossypium</taxon>
    </lineage>
</organism>
<evidence type="ECO:0000313" key="2">
    <source>
        <dbReference type="Proteomes" id="UP000593575"/>
    </source>
</evidence>
<dbReference type="Proteomes" id="UP000593575">
    <property type="component" value="Unassembled WGS sequence"/>
</dbReference>